<dbReference type="EC" id="3.1.7.9" evidence="1"/>
<evidence type="ECO:0000313" key="2">
    <source>
        <dbReference type="Proteomes" id="UP000054773"/>
    </source>
</evidence>
<keyword evidence="1" id="KW-0378">Hydrolase</keyword>
<name>A0A0W0TR09_LEGER</name>
<comment type="caution">
    <text evidence="1">The sequence shown here is derived from an EMBL/GenBank/DDBJ whole genome shotgun (WGS) entry which is preliminary data.</text>
</comment>
<dbReference type="EMBL" id="LNYA01000023">
    <property type="protein sequence ID" value="KTC98008.1"/>
    <property type="molecule type" value="Genomic_DNA"/>
</dbReference>
<dbReference type="InterPro" id="IPR036424">
    <property type="entry name" value="UPP_synth-like_sf"/>
</dbReference>
<sequence>MDYNRFMSLENNEIAEIVKENGPKVCVFPINGTRRWFTLEFSNVGPDNYFKEYLNQTLHNHLYLYRLLYDHGIDMLVTPEMGTDTLKRMLADDQYGDLMYEGIHHFTSDAYLNFFDRYDIKVNFYGAYKESLKNTKYETIFTLFEKISEHTKDHTQRKLFMGFFAGDYLDCITKFSCDFYSKNNQYPSKQDLIKFYYGDDVGEADLFIGFDHFTAFDMPLIATGNEILYFMISPSPYMTSTTLRKILYDFIYNRSINDDYRDLSTDSLNKIREFYQVNRDNVLGIGNVILNNKLWIPSSGITDEKLDRI</sequence>
<gene>
    <name evidence="1" type="ORF">Lery_1062</name>
</gene>
<dbReference type="AlphaFoldDB" id="A0A0W0TR09"/>
<organism evidence="1 2">
    <name type="scientific">Legionella erythra</name>
    <dbReference type="NCBI Taxonomy" id="448"/>
    <lineage>
        <taxon>Bacteria</taxon>
        <taxon>Pseudomonadati</taxon>
        <taxon>Pseudomonadota</taxon>
        <taxon>Gammaproteobacteria</taxon>
        <taxon>Legionellales</taxon>
        <taxon>Legionellaceae</taxon>
        <taxon>Legionella</taxon>
    </lineage>
</organism>
<evidence type="ECO:0000313" key="1">
    <source>
        <dbReference type="EMBL" id="KTC98008.1"/>
    </source>
</evidence>
<dbReference type="Gene3D" id="3.40.1180.10">
    <property type="entry name" value="Decaprenyl diphosphate synthase-like"/>
    <property type="match status" value="1"/>
</dbReference>
<reference evidence="1 2" key="1">
    <citation type="submission" date="2015-11" db="EMBL/GenBank/DDBJ databases">
        <title>Genomic analysis of 38 Legionella species identifies large and diverse effector repertoires.</title>
        <authorList>
            <person name="Burstein D."/>
            <person name="Amaro F."/>
            <person name="Zusman T."/>
            <person name="Lifshitz Z."/>
            <person name="Cohen O."/>
            <person name="Gilbert J.A."/>
            <person name="Pupko T."/>
            <person name="Shuman H.A."/>
            <person name="Segal G."/>
        </authorList>
    </citation>
    <scope>NUCLEOTIDE SEQUENCE [LARGE SCALE GENOMIC DNA]</scope>
    <source>
        <strain evidence="1 2">SE-32A-C8</strain>
    </source>
</reference>
<dbReference type="PATRIC" id="fig|448.7.peg.1116"/>
<dbReference type="Proteomes" id="UP000054773">
    <property type="component" value="Unassembled WGS sequence"/>
</dbReference>
<dbReference type="GO" id="GO:0016787">
    <property type="term" value="F:hydrolase activity"/>
    <property type="evidence" value="ECO:0007669"/>
    <property type="project" value="UniProtKB-KW"/>
</dbReference>
<dbReference type="GO" id="GO:0016765">
    <property type="term" value="F:transferase activity, transferring alkyl or aryl (other than methyl) groups"/>
    <property type="evidence" value="ECO:0007669"/>
    <property type="project" value="InterPro"/>
</dbReference>
<protein>
    <submittedName>
        <fullName evidence="1">Diterpene synthase</fullName>
        <ecNumber evidence="1">3.1.7.9</ecNumber>
    </submittedName>
</protein>
<proteinExistence type="predicted"/>
<accession>A0A0W0TR09</accession>
<keyword evidence="2" id="KW-1185">Reference proteome</keyword>